<keyword evidence="1" id="KW-0732">Signal</keyword>
<dbReference type="EMBL" id="VPFL01000001">
    <property type="protein sequence ID" value="TXF13665.1"/>
    <property type="molecule type" value="Genomic_DNA"/>
</dbReference>
<evidence type="ECO:0000256" key="3">
    <source>
        <dbReference type="SAM" id="Coils"/>
    </source>
</evidence>
<dbReference type="InterPro" id="IPR005632">
    <property type="entry name" value="Chaperone_Skp"/>
</dbReference>
<dbReference type="FunCoup" id="A0A5C7EP70">
    <property type="interactions" value="191"/>
</dbReference>
<dbReference type="GO" id="GO:0050821">
    <property type="term" value="P:protein stabilization"/>
    <property type="evidence" value="ECO:0007669"/>
    <property type="project" value="TreeGrafter"/>
</dbReference>
<dbReference type="Gene3D" id="3.30.910.20">
    <property type="entry name" value="Skp domain"/>
    <property type="match status" value="1"/>
</dbReference>
<dbReference type="GO" id="GO:0005829">
    <property type="term" value="C:cytosol"/>
    <property type="evidence" value="ECO:0007669"/>
    <property type="project" value="TreeGrafter"/>
</dbReference>
<reference evidence="4 5" key="1">
    <citation type="submission" date="2019-08" db="EMBL/GenBank/DDBJ databases">
        <title>Pelomicrobium methylotrophicum gen. nov., sp. nov. a moderately thermophilic, facultatively anaerobic, lithoautotrophic and methylotrophic bacterium isolated from a terrestrial mud volcano.</title>
        <authorList>
            <person name="Slobodkina G.B."/>
            <person name="Merkel A.Y."/>
            <person name="Slobodkin A.I."/>
        </authorList>
    </citation>
    <scope>NUCLEOTIDE SEQUENCE [LARGE SCALE GENOMIC DNA]</scope>
    <source>
        <strain evidence="4 5">SM250</strain>
    </source>
</reference>
<evidence type="ECO:0000313" key="4">
    <source>
        <dbReference type="EMBL" id="TXF13665.1"/>
    </source>
</evidence>
<proteinExistence type="inferred from homology"/>
<organism evidence="4 5">
    <name type="scientific">Pelomicrobium methylotrophicum</name>
    <dbReference type="NCBI Taxonomy" id="2602750"/>
    <lineage>
        <taxon>Bacteria</taxon>
        <taxon>Pseudomonadati</taxon>
        <taxon>Pseudomonadota</taxon>
        <taxon>Hydrogenophilia</taxon>
        <taxon>Hydrogenophilia incertae sedis</taxon>
        <taxon>Pelomicrobium</taxon>
    </lineage>
</organism>
<sequence length="170" mass="19535">MNASMRITIAALTLALGAGGAWSAELKIGIVHVERIMRESAPAVRAQKKIEREFSARDQEIQKMIKQARDLQSSLEKEGVTMPESERAKKERDLANLNRDLQRAQREFREDLNLRRNEETAQILQKADRVIKQIAEQEKFDLILQQEAVVYRSPRIDITDRVIKALDAEK</sequence>
<keyword evidence="3" id="KW-0175">Coiled coil</keyword>
<accession>A0A5C7EP70</accession>
<keyword evidence="5" id="KW-1185">Reference proteome</keyword>
<evidence type="ECO:0000256" key="1">
    <source>
        <dbReference type="ARBA" id="ARBA00022729"/>
    </source>
</evidence>
<evidence type="ECO:0000313" key="5">
    <source>
        <dbReference type="Proteomes" id="UP000321201"/>
    </source>
</evidence>
<feature type="coiled-coil region" evidence="3">
    <location>
        <begin position="87"/>
        <end position="114"/>
    </location>
</feature>
<dbReference type="PANTHER" id="PTHR35089">
    <property type="entry name" value="CHAPERONE PROTEIN SKP"/>
    <property type="match status" value="1"/>
</dbReference>
<dbReference type="Proteomes" id="UP000321201">
    <property type="component" value="Unassembled WGS sequence"/>
</dbReference>
<comment type="caution">
    <text evidence="4">The sequence shown here is derived from an EMBL/GenBank/DDBJ whole genome shotgun (WGS) entry which is preliminary data.</text>
</comment>
<gene>
    <name evidence="4" type="ORF">FR698_00695</name>
</gene>
<dbReference type="InterPro" id="IPR024930">
    <property type="entry name" value="Skp_dom_sf"/>
</dbReference>
<evidence type="ECO:0000256" key="2">
    <source>
        <dbReference type="PIRNR" id="PIRNR002094"/>
    </source>
</evidence>
<dbReference type="PANTHER" id="PTHR35089:SF1">
    <property type="entry name" value="CHAPERONE PROTEIN SKP"/>
    <property type="match status" value="1"/>
</dbReference>
<dbReference type="SUPFAM" id="SSF111384">
    <property type="entry name" value="OmpH-like"/>
    <property type="match status" value="1"/>
</dbReference>
<dbReference type="InParanoid" id="A0A5C7EP70"/>
<name>A0A5C7EP70_9PROT</name>
<dbReference type="AlphaFoldDB" id="A0A5C7EP70"/>
<protein>
    <submittedName>
        <fullName evidence="4">OmpH family outer membrane protein</fullName>
    </submittedName>
</protein>
<dbReference type="OrthoDB" id="5294628at2"/>
<dbReference type="Pfam" id="PF03938">
    <property type="entry name" value="OmpH"/>
    <property type="match status" value="1"/>
</dbReference>
<dbReference type="PIRSF" id="PIRSF002094">
    <property type="entry name" value="OMP26_Skp"/>
    <property type="match status" value="1"/>
</dbReference>
<dbReference type="GO" id="GO:0051082">
    <property type="term" value="F:unfolded protein binding"/>
    <property type="evidence" value="ECO:0007669"/>
    <property type="project" value="InterPro"/>
</dbReference>
<comment type="similarity">
    <text evidence="2">Belongs to the skp family.</text>
</comment>
<dbReference type="SMART" id="SM00935">
    <property type="entry name" value="OmpH"/>
    <property type="match status" value="1"/>
</dbReference>